<dbReference type="EMBL" id="CP031163">
    <property type="protein sequence ID" value="AXH00598.1"/>
    <property type="molecule type" value="Genomic_DNA"/>
</dbReference>
<proteinExistence type="predicted"/>
<geneLocation type="plasmid" evidence="2">
    <name>pdrdi</name>
</geneLocation>
<gene>
    <name evidence="1" type="ORF">DVJ83_15635</name>
</gene>
<protein>
    <submittedName>
        <fullName evidence="1">Uncharacterized protein</fullName>
    </submittedName>
</protein>
<accession>A0A345ILM5</accession>
<dbReference type="KEGG" id="dwu:DVJ83_15635"/>
<keyword evidence="1" id="KW-0614">Plasmid</keyword>
<dbReference type="AlphaFoldDB" id="A0A345ILM5"/>
<dbReference type="RefSeq" id="WP_114673255.1">
    <property type="nucleotide sequence ID" value="NZ_CP031163.1"/>
</dbReference>
<name>A0A345ILM5_9DEIO</name>
<dbReference type="Proteomes" id="UP000253744">
    <property type="component" value="Plasmid pDrdI"/>
</dbReference>
<evidence type="ECO:0000313" key="2">
    <source>
        <dbReference type="Proteomes" id="UP000253744"/>
    </source>
</evidence>
<evidence type="ECO:0000313" key="1">
    <source>
        <dbReference type="EMBL" id="AXH00598.1"/>
    </source>
</evidence>
<reference evidence="1 2" key="1">
    <citation type="submission" date="2018-07" db="EMBL/GenBank/DDBJ databases">
        <title>Complete Genome and Methylome Analysis of Deinococcus wulumuqiensis NEB 479.</title>
        <authorList>
            <person name="Fomenkov A."/>
            <person name="Luyten Y."/>
            <person name="Vincze T."/>
            <person name="Anton B.P."/>
            <person name="Clark T."/>
            <person name="Roberts R.J."/>
            <person name="Morgan R.D."/>
        </authorList>
    </citation>
    <scope>NUCLEOTIDE SEQUENCE [LARGE SCALE GENOMIC DNA]</scope>
    <source>
        <strain evidence="1 2">NEB 479</strain>
        <plasmid evidence="2">Plasmid pdrdi</plasmid>
    </source>
</reference>
<organism evidence="1 2">
    <name type="scientific">Deinococcus wulumuqiensis</name>
    <dbReference type="NCBI Taxonomy" id="980427"/>
    <lineage>
        <taxon>Bacteria</taxon>
        <taxon>Thermotogati</taxon>
        <taxon>Deinococcota</taxon>
        <taxon>Deinococci</taxon>
        <taxon>Deinococcales</taxon>
        <taxon>Deinococcaceae</taxon>
        <taxon>Deinococcus</taxon>
    </lineage>
</organism>
<sequence length="95" mass="10545">MSRRRFALYAIRGQQLRPLLTGFTPPAGTTPAQAAACREWRGKPGPCRQILRCDDQGAIYAGQGAQQYLVMAYPVTELTPSTQTHRAALAWLERN</sequence>